<evidence type="ECO:0000313" key="1">
    <source>
        <dbReference type="EMBL" id="KAJ9080869.1"/>
    </source>
</evidence>
<protein>
    <submittedName>
        <fullName evidence="1">Uncharacterized protein</fullName>
    </submittedName>
</protein>
<comment type="caution">
    <text evidence="1">The sequence shown here is derived from an EMBL/GenBank/DDBJ whole genome shotgun (WGS) entry which is preliminary data.</text>
</comment>
<dbReference type="EMBL" id="QTSX02001515">
    <property type="protein sequence ID" value="KAJ9080869.1"/>
    <property type="molecule type" value="Genomic_DNA"/>
</dbReference>
<accession>A0ACC2U1R2</accession>
<reference evidence="1" key="1">
    <citation type="submission" date="2022-04" db="EMBL/GenBank/DDBJ databases">
        <title>Genome of the entomopathogenic fungus Entomophthora muscae.</title>
        <authorList>
            <person name="Elya C."/>
            <person name="Lovett B.R."/>
            <person name="Lee E."/>
            <person name="Macias A.M."/>
            <person name="Hajek A.E."/>
            <person name="De Bivort B.L."/>
            <person name="Kasson M.T."/>
            <person name="De Fine Licht H.H."/>
            <person name="Stajich J.E."/>
        </authorList>
    </citation>
    <scope>NUCLEOTIDE SEQUENCE</scope>
    <source>
        <strain evidence="1">Berkeley</strain>
    </source>
</reference>
<keyword evidence="2" id="KW-1185">Reference proteome</keyword>
<organism evidence="1 2">
    <name type="scientific">Entomophthora muscae</name>
    <dbReference type="NCBI Taxonomy" id="34485"/>
    <lineage>
        <taxon>Eukaryota</taxon>
        <taxon>Fungi</taxon>
        <taxon>Fungi incertae sedis</taxon>
        <taxon>Zoopagomycota</taxon>
        <taxon>Entomophthoromycotina</taxon>
        <taxon>Entomophthoromycetes</taxon>
        <taxon>Entomophthorales</taxon>
        <taxon>Entomophthoraceae</taxon>
        <taxon>Entomophthora</taxon>
    </lineage>
</organism>
<name>A0ACC2U1R2_9FUNG</name>
<evidence type="ECO:0000313" key="2">
    <source>
        <dbReference type="Proteomes" id="UP001165960"/>
    </source>
</evidence>
<proteinExistence type="predicted"/>
<dbReference type="Proteomes" id="UP001165960">
    <property type="component" value="Unassembled WGS sequence"/>
</dbReference>
<gene>
    <name evidence="1" type="ORF">DSO57_1020348</name>
</gene>
<sequence length="84" mass="9578">MYTNTSPYEEAIQKSMTRINNGADDKGQQLQLLAIQHPSGKVSMERFFNMGLDLQAAEHVKDYIQHFAHPVICHNQVHLGRLQS</sequence>